<organism evidence="1 2">
    <name type="scientific">Mycena maculata</name>
    <dbReference type="NCBI Taxonomy" id="230809"/>
    <lineage>
        <taxon>Eukaryota</taxon>
        <taxon>Fungi</taxon>
        <taxon>Dikarya</taxon>
        <taxon>Basidiomycota</taxon>
        <taxon>Agaricomycotina</taxon>
        <taxon>Agaricomycetes</taxon>
        <taxon>Agaricomycetidae</taxon>
        <taxon>Agaricales</taxon>
        <taxon>Marasmiineae</taxon>
        <taxon>Mycenaceae</taxon>
        <taxon>Mycena</taxon>
    </lineage>
</organism>
<dbReference type="AlphaFoldDB" id="A0AAD7J908"/>
<accession>A0AAD7J908</accession>
<reference evidence="1" key="1">
    <citation type="submission" date="2023-03" db="EMBL/GenBank/DDBJ databases">
        <title>Massive genome expansion in bonnet fungi (Mycena s.s.) driven by repeated elements and novel gene families across ecological guilds.</title>
        <authorList>
            <consortium name="Lawrence Berkeley National Laboratory"/>
            <person name="Harder C.B."/>
            <person name="Miyauchi S."/>
            <person name="Viragh M."/>
            <person name="Kuo A."/>
            <person name="Thoen E."/>
            <person name="Andreopoulos B."/>
            <person name="Lu D."/>
            <person name="Skrede I."/>
            <person name="Drula E."/>
            <person name="Henrissat B."/>
            <person name="Morin E."/>
            <person name="Kohler A."/>
            <person name="Barry K."/>
            <person name="LaButti K."/>
            <person name="Morin E."/>
            <person name="Salamov A."/>
            <person name="Lipzen A."/>
            <person name="Mereny Z."/>
            <person name="Hegedus B."/>
            <person name="Baldrian P."/>
            <person name="Stursova M."/>
            <person name="Weitz H."/>
            <person name="Taylor A."/>
            <person name="Grigoriev I.V."/>
            <person name="Nagy L.G."/>
            <person name="Martin F."/>
            <person name="Kauserud H."/>
        </authorList>
    </citation>
    <scope>NUCLEOTIDE SEQUENCE</scope>
    <source>
        <strain evidence="1">CBHHK188m</strain>
    </source>
</reference>
<keyword evidence="2" id="KW-1185">Reference proteome</keyword>
<dbReference type="EMBL" id="JARJLG010000051">
    <property type="protein sequence ID" value="KAJ7759743.1"/>
    <property type="molecule type" value="Genomic_DNA"/>
</dbReference>
<name>A0AAD7J908_9AGAR</name>
<evidence type="ECO:0000313" key="1">
    <source>
        <dbReference type="EMBL" id="KAJ7759743.1"/>
    </source>
</evidence>
<feature type="non-terminal residue" evidence="1">
    <location>
        <position position="1"/>
    </location>
</feature>
<dbReference type="Proteomes" id="UP001215280">
    <property type="component" value="Unassembled WGS sequence"/>
</dbReference>
<protein>
    <submittedName>
        <fullName evidence="1">Uncharacterized protein</fullName>
    </submittedName>
</protein>
<comment type="caution">
    <text evidence="1">The sequence shown here is derived from an EMBL/GenBank/DDBJ whole genome shotgun (WGS) entry which is preliminary data.</text>
</comment>
<sequence length="189" mass="21147">MPALPDRSAGVAAVTGSSSLNTIPTKKEKWNPSGTSTTARALCAVWYKNQHGSKADVESFKTYWDTLSPEQKTPWNTREANAKSAVAALNGVSGIWRRMRARERECECERRAGEAGWTERERERRAAAEGWSGTHVWHRAVSRGLDFGFPRLRDTGQDGLFTGIASSRHQRKRRSVKSFRQTDLIIDGV</sequence>
<proteinExistence type="predicted"/>
<evidence type="ECO:0000313" key="2">
    <source>
        <dbReference type="Proteomes" id="UP001215280"/>
    </source>
</evidence>
<gene>
    <name evidence="1" type="ORF">DFH07DRAFT_1023316</name>
</gene>